<gene>
    <name evidence="2" type="ORF">BSAL_27660</name>
</gene>
<keyword evidence="1" id="KW-0472">Membrane</keyword>
<proteinExistence type="predicted"/>
<evidence type="ECO:0000313" key="2">
    <source>
        <dbReference type="EMBL" id="CUG90588.1"/>
    </source>
</evidence>
<keyword evidence="3" id="KW-1185">Reference proteome</keyword>
<accession>A0A0S4JGH4</accession>
<keyword evidence="1" id="KW-1133">Transmembrane helix</keyword>
<feature type="transmembrane region" description="Helical" evidence="1">
    <location>
        <begin position="6"/>
        <end position="25"/>
    </location>
</feature>
<sequence length="282" mass="30427">SSACPAQFAVLMVWALVPLLPQCVYRLHVLRRPPSNVLSVASSLLAVCIVACNAVFFEGPASLGDGARSALSVFGYMLTVVSGLKFVTSISGIVIEKYVRKKMKSMMKLGKHISRAPLASQSFKTNDVIDALWGEDLNGDSHPVHNSSLQLGVSSNSASGLLELKSVHDTTASRRDPVESFLSSPVHSFVFDQQHRNHSVSTVDFRCIPTVPFCDLPLDVQLEVAHLDVLICDAIVQARDGNSPLTQRRAQAVLDCLVQRISIVAIASAGGGARSHQDIRTR</sequence>
<dbReference type="VEuPathDB" id="TriTrypDB:BSAL_27660"/>
<organism evidence="2 3">
    <name type="scientific">Bodo saltans</name>
    <name type="common">Flagellated protozoan</name>
    <dbReference type="NCBI Taxonomy" id="75058"/>
    <lineage>
        <taxon>Eukaryota</taxon>
        <taxon>Discoba</taxon>
        <taxon>Euglenozoa</taxon>
        <taxon>Kinetoplastea</taxon>
        <taxon>Metakinetoplastina</taxon>
        <taxon>Eubodonida</taxon>
        <taxon>Bodonidae</taxon>
        <taxon>Bodo</taxon>
    </lineage>
</organism>
<protein>
    <submittedName>
        <fullName evidence="2">Membrane-associated protein, putative</fullName>
    </submittedName>
</protein>
<feature type="transmembrane region" description="Helical" evidence="1">
    <location>
        <begin position="76"/>
        <end position="99"/>
    </location>
</feature>
<feature type="transmembrane region" description="Helical" evidence="1">
    <location>
        <begin position="37"/>
        <end position="56"/>
    </location>
</feature>
<dbReference type="AlphaFoldDB" id="A0A0S4JGH4"/>
<name>A0A0S4JGH4_BODSA</name>
<keyword evidence="1" id="KW-0812">Transmembrane</keyword>
<evidence type="ECO:0000256" key="1">
    <source>
        <dbReference type="SAM" id="Phobius"/>
    </source>
</evidence>
<dbReference type="Proteomes" id="UP000051952">
    <property type="component" value="Unassembled WGS sequence"/>
</dbReference>
<dbReference type="EMBL" id="CYKH01001849">
    <property type="protein sequence ID" value="CUG90588.1"/>
    <property type="molecule type" value="Genomic_DNA"/>
</dbReference>
<feature type="non-terminal residue" evidence="2">
    <location>
        <position position="1"/>
    </location>
</feature>
<reference evidence="3" key="1">
    <citation type="submission" date="2015-09" db="EMBL/GenBank/DDBJ databases">
        <authorList>
            <consortium name="Pathogen Informatics"/>
        </authorList>
    </citation>
    <scope>NUCLEOTIDE SEQUENCE [LARGE SCALE GENOMIC DNA]</scope>
    <source>
        <strain evidence="3">Lake Konstanz</strain>
    </source>
</reference>
<evidence type="ECO:0000313" key="3">
    <source>
        <dbReference type="Proteomes" id="UP000051952"/>
    </source>
</evidence>